<name>A0A2P2HYI3_9CRUS</name>
<evidence type="ECO:0000256" key="4">
    <source>
        <dbReference type="ARBA" id="ARBA00023136"/>
    </source>
</evidence>
<accession>A0A2P2HYI3</accession>
<evidence type="ECO:0000313" key="6">
    <source>
        <dbReference type="EMBL" id="LAB66838.1"/>
    </source>
</evidence>
<dbReference type="AlphaFoldDB" id="A0A2P2HYI3"/>
<dbReference type="GO" id="GO:2001234">
    <property type="term" value="P:negative regulation of apoptotic signaling pathway"/>
    <property type="evidence" value="ECO:0007669"/>
    <property type="project" value="TreeGrafter"/>
</dbReference>
<proteinExistence type="evidence at transcript level"/>
<protein>
    <submittedName>
        <fullName evidence="6">Protein lifeguard 1-like</fullName>
    </submittedName>
</protein>
<dbReference type="GO" id="GO:0016020">
    <property type="term" value="C:membrane"/>
    <property type="evidence" value="ECO:0007669"/>
    <property type="project" value="UniProtKB-SubCell"/>
</dbReference>
<keyword evidence="3 5" id="KW-1133">Transmembrane helix</keyword>
<organism evidence="6">
    <name type="scientific">Hirondellea gigas</name>
    <dbReference type="NCBI Taxonomy" id="1518452"/>
    <lineage>
        <taxon>Eukaryota</taxon>
        <taxon>Metazoa</taxon>
        <taxon>Ecdysozoa</taxon>
        <taxon>Arthropoda</taxon>
        <taxon>Crustacea</taxon>
        <taxon>Multicrustacea</taxon>
        <taxon>Malacostraca</taxon>
        <taxon>Eumalacostraca</taxon>
        <taxon>Peracarida</taxon>
        <taxon>Amphipoda</taxon>
        <taxon>Amphilochidea</taxon>
        <taxon>Lysianassida</taxon>
        <taxon>Lysianassidira</taxon>
        <taxon>Lysianassoidea</taxon>
        <taxon>Lysianassidae</taxon>
        <taxon>Hirondellea</taxon>
    </lineage>
</organism>
<feature type="transmembrane region" description="Helical" evidence="5">
    <location>
        <begin position="179"/>
        <end position="198"/>
    </location>
</feature>
<evidence type="ECO:0000256" key="2">
    <source>
        <dbReference type="ARBA" id="ARBA00022692"/>
    </source>
</evidence>
<dbReference type="Pfam" id="PF01027">
    <property type="entry name" value="Bax1-I"/>
    <property type="match status" value="1"/>
</dbReference>
<dbReference type="EMBL" id="IACF01001119">
    <property type="protein sequence ID" value="LAB66838.1"/>
    <property type="molecule type" value="mRNA"/>
</dbReference>
<evidence type="ECO:0000256" key="3">
    <source>
        <dbReference type="ARBA" id="ARBA00022989"/>
    </source>
</evidence>
<feature type="transmembrane region" description="Helical" evidence="5">
    <location>
        <begin position="123"/>
        <end position="143"/>
    </location>
</feature>
<sequence>MGFQPSGYGGGAPAGQPGMPPTIFIHGGVNPEPYNVSGSGAGGVYQPGTVGASMGSGRNDLPKLDDAALAATGLGNSFGDKAIRHAFVRKVYFILMIQLLFTVGVVALFTFHDGLKRFVQRNMWVYFMSYAVFLVTYITLVCCSGVRRKYPGNMIMLAVFTLAMSYMTGTISSFYDTKIVLMTLGITTVICFLISLFAMQTKYDFTGAHVYLFVLGMVLLIFGIIAIFTRSQIMQTVYSAGIALLFSMYLVYDTQRLMGGKKYELSPEEHVYGALTLYIDVVQIFMALLSLSKN</sequence>
<comment type="subcellular location">
    <subcellularLocation>
        <location evidence="1">Membrane</location>
        <topology evidence="1">Multi-pass membrane protein</topology>
    </subcellularLocation>
</comment>
<feature type="transmembrane region" description="Helical" evidence="5">
    <location>
        <begin position="155"/>
        <end position="173"/>
    </location>
</feature>
<evidence type="ECO:0000256" key="1">
    <source>
        <dbReference type="ARBA" id="ARBA00004141"/>
    </source>
</evidence>
<dbReference type="PANTHER" id="PTHR23291:SF127">
    <property type="entry name" value="PROTEIN LIFEGUARD 1-LIKE"/>
    <property type="match status" value="1"/>
</dbReference>
<dbReference type="GO" id="GO:0005794">
    <property type="term" value="C:Golgi apparatus"/>
    <property type="evidence" value="ECO:0007669"/>
    <property type="project" value="TreeGrafter"/>
</dbReference>
<feature type="transmembrane region" description="Helical" evidence="5">
    <location>
        <begin position="235"/>
        <end position="252"/>
    </location>
</feature>
<comment type="similarity">
    <text evidence="5">Belongs to the BI1 family.</text>
</comment>
<dbReference type="CDD" id="cd10428">
    <property type="entry name" value="LFG_like"/>
    <property type="match status" value="1"/>
</dbReference>
<evidence type="ECO:0000256" key="5">
    <source>
        <dbReference type="RuleBase" id="RU004379"/>
    </source>
</evidence>
<dbReference type="GO" id="GO:0005783">
    <property type="term" value="C:endoplasmic reticulum"/>
    <property type="evidence" value="ECO:0007669"/>
    <property type="project" value="TreeGrafter"/>
</dbReference>
<reference evidence="6" key="1">
    <citation type="journal article" date="2018" name="Biosci. Biotechnol. Biochem.">
        <title>Polysaccharide hydrolase of the hadal zone amphipods Hirondellea gigas.</title>
        <authorList>
            <person name="Kobayashi H."/>
            <person name="Nagahama T."/>
            <person name="Arai W."/>
            <person name="Sasagawa Y."/>
            <person name="Umeda M."/>
            <person name="Hayashi T."/>
            <person name="Nikaido I."/>
            <person name="Watanabe H."/>
            <person name="Oguri K."/>
            <person name="Kitazato H."/>
            <person name="Fujioka K."/>
            <person name="Kido Y."/>
            <person name="Takami H."/>
        </authorList>
    </citation>
    <scope>NUCLEOTIDE SEQUENCE</scope>
    <source>
        <tissue evidence="6">Whole body</tissue>
    </source>
</reference>
<feature type="transmembrane region" description="Helical" evidence="5">
    <location>
        <begin position="210"/>
        <end position="229"/>
    </location>
</feature>
<dbReference type="PANTHER" id="PTHR23291">
    <property type="entry name" value="BAX INHIBITOR-RELATED"/>
    <property type="match status" value="1"/>
</dbReference>
<dbReference type="InterPro" id="IPR006214">
    <property type="entry name" value="Bax_inhibitor_1-related"/>
</dbReference>
<keyword evidence="4 5" id="KW-0472">Membrane</keyword>
<feature type="transmembrane region" description="Helical" evidence="5">
    <location>
        <begin position="91"/>
        <end position="111"/>
    </location>
</feature>
<keyword evidence="2 5" id="KW-0812">Transmembrane</keyword>